<sequence>MKLSRYLLVAIFLNLVSGYAFSSVEGLKSCVDVKKTIHSNKGDYIVDGLEIGLRCFNGKEISRTELRVLINDRLSGITRRNPDALRDMSIYMNSYLNTYAGDFEREIGRELLDHIVNQKIKSKGRYEFLLAVTLLEECCVENRGAIVELLGSAAEEGNILAAGLLTHLYQGNICFERDPSMLLKYEIKLEELGREQSISLDAVIEYLNEKDLLN</sequence>
<evidence type="ECO:0000313" key="3">
    <source>
        <dbReference type="Proteomes" id="UP000237222"/>
    </source>
</evidence>
<evidence type="ECO:0000313" key="2">
    <source>
        <dbReference type="EMBL" id="POP51521.1"/>
    </source>
</evidence>
<protein>
    <recommendedName>
        <fullName evidence="4">Sel1 repeat family protein</fullName>
    </recommendedName>
</protein>
<gene>
    <name evidence="2" type="ORF">C0068_16415</name>
</gene>
<reference evidence="2" key="1">
    <citation type="submission" date="2018-01" db="EMBL/GenBank/DDBJ databases">
        <authorList>
            <person name="Yu X.-D."/>
        </authorList>
    </citation>
    <scope>NUCLEOTIDE SEQUENCE</scope>
    <source>
        <strain evidence="2">ZX-21</strain>
    </source>
</reference>
<accession>A0A2S4HCV4</accession>
<dbReference type="RefSeq" id="WP_103685563.1">
    <property type="nucleotide sequence ID" value="NZ_PQGG01000038.1"/>
</dbReference>
<evidence type="ECO:0000256" key="1">
    <source>
        <dbReference type="SAM" id="SignalP"/>
    </source>
</evidence>
<feature type="chain" id="PRO_5015428572" description="Sel1 repeat family protein" evidence="1">
    <location>
        <begin position="23"/>
        <end position="214"/>
    </location>
</feature>
<comment type="caution">
    <text evidence="2">The sequence shown here is derived from an EMBL/GenBank/DDBJ whole genome shotgun (WGS) entry which is preliminary data.</text>
</comment>
<dbReference type="EMBL" id="PQGG01000038">
    <property type="protein sequence ID" value="POP51521.1"/>
    <property type="molecule type" value="Genomic_DNA"/>
</dbReference>
<dbReference type="Proteomes" id="UP000237222">
    <property type="component" value="Unassembled WGS sequence"/>
</dbReference>
<proteinExistence type="predicted"/>
<evidence type="ECO:0008006" key="4">
    <source>
        <dbReference type="Google" id="ProtNLM"/>
    </source>
</evidence>
<organism evidence="2 3">
    <name type="scientific">Zhongshania marina</name>
    <dbReference type="NCBI Taxonomy" id="2304603"/>
    <lineage>
        <taxon>Bacteria</taxon>
        <taxon>Pseudomonadati</taxon>
        <taxon>Pseudomonadota</taxon>
        <taxon>Gammaproteobacteria</taxon>
        <taxon>Cellvibrionales</taxon>
        <taxon>Spongiibacteraceae</taxon>
        <taxon>Zhongshania</taxon>
    </lineage>
</organism>
<dbReference type="AlphaFoldDB" id="A0A2S4HCV4"/>
<name>A0A2S4HCV4_9GAMM</name>
<keyword evidence="1" id="KW-0732">Signal</keyword>
<feature type="signal peptide" evidence="1">
    <location>
        <begin position="1"/>
        <end position="22"/>
    </location>
</feature>
<dbReference type="OrthoDB" id="5998057at2"/>